<dbReference type="EMBL" id="SWLB01000027">
    <property type="protein sequence ID" value="KAF3321143.1"/>
    <property type="molecule type" value="Genomic_DNA"/>
</dbReference>
<evidence type="ECO:0000256" key="6">
    <source>
        <dbReference type="ARBA" id="ARBA00023002"/>
    </source>
</evidence>
<sequence>MAGVSSVLSIYRLSPFTSHLRFKRFAGLRFKCEAGSSPQMDSDSTQKGSLSGISSYTLSAGLAGLGLLETGYLSYLKLTNSNAFCPIGGGNCGDVLNSDYSLVFGIPLPFVGTVAYTAVTLLSLQQLGIFSIPGINKTDGRLLLIGTTTSMATASAYFLYLLSTKFAGTSCSYCLTSAILSFTLFFITLKDYGLEKIGKLLGLQLAVAGVVIASLTSTYSSIVPQSQSAEEFTLERYETEITKESTPFTIALAKHLQSIGAKMYGAFWCSHCHEQKEMFGKEAMKILDYVECFPNGAGKGRTMSLDCALVGIEGFPTWVIKDQVLSGEQDLSTLADASGFIYQDNKPS</sequence>
<evidence type="ECO:0000256" key="10">
    <source>
        <dbReference type="SAM" id="Phobius"/>
    </source>
</evidence>
<dbReference type="PANTHER" id="PTHR34573:SF1">
    <property type="entry name" value="VITAMIN K EPOXIDE REDUCTASE DOMAIN-CONTAINING PROTEIN"/>
    <property type="match status" value="1"/>
</dbReference>
<proteinExistence type="inferred from homology"/>
<keyword evidence="4" id="KW-0874">Quinone</keyword>
<keyword evidence="3 10" id="KW-0812">Transmembrane</keyword>
<comment type="similarity">
    <text evidence="2">Belongs to the VKOR family.</text>
</comment>
<feature type="domain" description="Vitamin K epoxide reductase" evidence="11">
    <location>
        <begin position="52"/>
        <end position="192"/>
    </location>
</feature>
<dbReference type="CDD" id="cd12916">
    <property type="entry name" value="VKOR_1"/>
    <property type="match status" value="1"/>
</dbReference>
<keyword evidence="5 10" id="KW-1133">Transmembrane helix</keyword>
<evidence type="ECO:0000256" key="9">
    <source>
        <dbReference type="ARBA" id="ARBA00023284"/>
    </source>
</evidence>
<keyword evidence="8" id="KW-1015">Disulfide bond</keyword>
<feature type="transmembrane region" description="Helical" evidence="10">
    <location>
        <begin position="142"/>
        <end position="160"/>
    </location>
</feature>
<dbReference type="GO" id="GO:0016491">
    <property type="term" value="F:oxidoreductase activity"/>
    <property type="evidence" value="ECO:0007669"/>
    <property type="project" value="UniProtKB-KW"/>
</dbReference>
<dbReference type="InterPro" id="IPR036249">
    <property type="entry name" value="Thioredoxin-like_sf"/>
</dbReference>
<evidence type="ECO:0000256" key="1">
    <source>
        <dbReference type="ARBA" id="ARBA00004141"/>
    </source>
</evidence>
<dbReference type="GO" id="GO:0016020">
    <property type="term" value="C:membrane"/>
    <property type="evidence" value="ECO:0007669"/>
    <property type="project" value="UniProtKB-SubCell"/>
</dbReference>
<keyword evidence="6" id="KW-0560">Oxidoreductase</keyword>
<dbReference type="Gene3D" id="1.20.1440.130">
    <property type="entry name" value="VKOR domain"/>
    <property type="match status" value="1"/>
</dbReference>
<dbReference type="OrthoDB" id="343052at2759"/>
<dbReference type="InterPro" id="IPR044698">
    <property type="entry name" value="VKOR/LTO1"/>
</dbReference>
<protein>
    <submittedName>
        <fullName evidence="12">Thiol-disulfide oxidoreductase LTO1</fullName>
    </submittedName>
</protein>
<feature type="transmembrane region" description="Helical" evidence="10">
    <location>
        <begin position="106"/>
        <end position="130"/>
    </location>
</feature>
<evidence type="ECO:0000256" key="8">
    <source>
        <dbReference type="ARBA" id="ARBA00023157"/>
    </source>
</evidence>
<evidence type="ECO:0000256" key="4">
    <source>
        <dbReference type="ARBA" id="ARBA00022719"/>
    </source>
</evidence>
<name>A0A833QJG9_9POAL</name>
<keyword evidence="7 10" id="KW-0472">Membrane</keyword>
<comment type="subcellular location">
    <subcellularLocation>
        <location evidence="1">Membrane</location>
        <topology evidence="1">Multi-pass membrane protein</topology>
    </subcellularLocation>
</comment>
<evidence type="ECO:0000313" key="13">
    <source>
        <dbReference type="Proteomes" id="UP000623129"/>
    </source>
</evidence>
<dbReference type="Pfam" id="PF07884">
    <property type="entry name" value="VKOR"/>
    <property type="match status" value="1"/>
</dbReference>
<evidence type="ECO:0000256" key="7">
    <source>
        <dbReference type="ARBA" id="ARBA00023136"/>
    </source>
</evidence>
<dbReference type="InterPro" id="IPR038354">
    <property type="entry name" value="VKOR_sf"/>
</dbReference>
<evidence type="ECO:0000313" key="12">
    <source>
        <dbReference type="EMBL" id="KAF3321143.1"/>
    </source>
</evidence>
<dbReference type="PANTHER" id="PTHR34573">
    <property type="entry name" value="VKC DOMAIN-CONTAINING PROTEIN"/>
    <property type="match status" value="1"/>
</dbReference>
<gene>
    <name evidence="12" type="ORF">FCM35_KLT14396</name>
</gene>
<dbReference type="InterPro" id="IPR012932">
    <property type="entry name" value="VKOR"/>
</dbReference>
<evidence type="ECO:0000256" key="3">
    <source>
        <dbReference type="ARBA" id="ARBA00022692"/>
    </source>
</evidence>
<keyword evidence="13" id="KW-1185">Reference proteome</keyword>
<organism evidence="12 13">
    <name type="scientific">Carex littledalei</name>
    <dbReference type="NCBI Taxonomy" id="544730"/>
    <lineage>
        <taxon>Eukaryota</taxon>
        <taxon>Viridiplantae</taxon>
        <taxon>Streptophyta</taxon>
        <taxon>Embryophyta</taxon>
        <taxon>Tracheophyta</taxon>
        <taxon>Spermatophyta</taxon>
        <taxon>Magnoliopsida</taxon>
        <taxon>Liliopsida</taxon>
        <taxon>Poales</taxon>
        <taxon>Cyperaceae</taxon>
        <taxon>Cyperoideae</taxon>
        <taxon>Cariceae</taxon>
        <taxon>Carex</taxon>
        <taxon>Carex subgen. Euthyceras</taxon>
    </lineage>
</organism>
<reference evidence="12" key="1">
    <citation type="submission" date="2020-01" db="EMBL/GenBank/DDBJ databases">
        <title>Genome sequence of Kobresia littledalei, the first chromosome-level genome in the family Cyperaceae.</title>
        <authorList>
            <person name="Qu G."/>
        </authorList>
    </citation>
    <scope>NUCLEOTIDE SEQUENCE</scope>
    <source>
        <strain evidence="12">C.B.Clarke</strain>
        <tissue evidence="12">Leaf</tissue>
    </source>
</reference>
<feature type="transmembrane region" description="Helical" evidence="10">
    <location>
        <begin position="201"/>
        <end position="222"/>
    </location>
</feature>
<evidence type="ECO:0000256" key="5">
    <source>
        <dbReference type="ARBA" id="ARBA00022989"/>
    </source>
</evidence>
<dbReference type="SMART" id="SM00756">
    <property type="entry name" value="VKc"/>
    <property type="match status" value="1"/>
</dbReference>
<dbReference type="SUPFAM" id="SSF52833">
    <property type="entry name" value="Thioredoxin-like"/>
    <property type="match status" value="1"/>
</dbReference>
<comment type="caution">
    <text evidence="12">The sequence shown here is derived from an EMBL/GenBank/DDBJ whole genome shotgun (WGS) entry which is preliminary data.</text>
</comment>
<accession>A0A833QJG9</accession>
<evidence type="ECO:0000256" key="2">
    <source>
        <dbReference type="ARBA" id="ARBA00006214"/>
    </source>
</evidence>
<dbReference type="AlphaFoldDB" id="A0A833QJG9"/>
<keyword evidence="9" id="KW-0676">Redox-active center</keyword>
<dbReference type="Proteomes" id="UP000623129">
    <property type="component" value="Unassembled WGS sequence"/>
</dbReference>
<feature type="transmembrane region" description="Helical" evidence="10">
    <location>
        <begin position="166"/>
        <end position="189"/>
    </location>
</feature>
<dbReference type="GO" id="GO:0048038">
    <property type="term" value="F:quinone binding"/>
    <property type="evidence" value="ECO:0007669"/>
    <property type="project" value="UniProtKB-KW"/>
</dbReference>
<evidence type="ECO:0000259" key="11">
    <source>
        <dbReference type="SMART" id="SM00756"/>
    </source>
</evidence>
<dbReference type="Gene3D" id="3.40.30.10">
    <property type="entry name" value="Glutaredoxin"/>
    <property type="match status" value="1"/>
</dbReference>